<evidence type="ECO:0000313" key="1">
    <source>
        <dbReference type="EMBL" id="KAJ3814131.1"/>
    </source>
</evidence>
<accession>A0ACC1UC25</accession>
<dbReference type="Proteomes" id="UP001163835">
    <property type="component" value="Unassembled WGS sequence"/>
</dbReference>
<evidence type="ECO:0000313" key="2">
    <source>
        <dbReference type="Proteomes" id="UP001163835"/>
    </source>
</evidence>
<keyword evidence="2" id="KW-1185">Reference proteome</keyword>
<reference evidence="1" key="1">
    <citation type="submission" date="2022-09" db="EMBL/GenBank/DDBJ databases">
        <title>A Global Phylogenomic Analysis of the Shiitake Genus Lentinula.</title>
        <authorList>
            <consortium name="DOE Joint Genome Institute"/>
            <person name="Sierra-Patev S."/>
            <person name="Min B."/>
            <person name="Naranjo-Ortiz M."/>
            <person name="Looney B."/>
            <person name="Konkel Z."/>
            <person name="Slot J.C."/>
            <person name="Sakamoto Y."/>
            <person name="Steenwyk J.L."/>
            <person name="Rokas A."/>
            <person name="Carro J."/>
            <person name="Camarero S."/>
            <person name="Ferreira P."/>
            <person name="Molpeceres G."/>
            <person name="Ruiz-Duenas F.J."/>
            <person name="Serrano A."/>
            <person name="Henrissat B."/>
            <person name="Drula E."/>
            <person name="Hughes K.W."/>
            <person name="Mata J.L."/>
            <person name="Ishikawa N.K."/>
            <person name="Vargas-Isla R."/>
            <person name="Ushijima S."/>
            <person name="Smith C.A."/>
            <person name="Ahrendt S."/>
            <person name="Andreopoulos W."/>
            <person name="He G."/>
            <person name="Labutti K."/>
            <person name="Lipzen A."/>
            <person name="Ng V."/>
            <person name="Riley R."/>
            <person name="Sandor L."/>
            <person name="Barry K."/>
            <person name="Martinez A.T."/>
            <person name="Xiao Y."/>
            <person name="Gibbons J.G."/>
            <person name="Terashima K."/>
            <person name="Grigoriev I.V."/>
            <person name="Hibbett D.S."/>
        </authorList>
    </citation>
    <scope>NUCLEOTIDE SEQUENCE</scope>
    <source>
        <strain evidence="1">TMI1499</strain>
    </source>
</reference>
<dbReference type="EMBL" id="MU794975">
    <property type="protein sequence ID" value="KAJ3814131.1"/>
    <property type="molecule type" value="Genomic_DNA"/>
</dbReference>
<sequence>MLARPRPPAQVRRASSSSSTAHVHSPCWRSTTTLDWDALHALHSSQTSTSSTTTRRTHPRSHSAQSPHSAHSAHLSDQNAELAQKVSALEEEASAKERAGRRSVQRLEREVQVLRGEVDDARRELHAREVEAREAGRHSTRDVEEAHNNPLLLDLHTRITCLEDADVEICREQQELRDAVQAMHDTLLALETSTLTHGTPPPVFSPPPRTLQHELRVYQDPLLHSDTPLLTELDQPGDSQPVKARALVALLHDAWLWIQLLLALAVFVATSTPPPTVPLNNPSEHVFIHAKTPDKNITNENYTQGRAGHHPLSQTPGSGMRSCAAGKVVLGFAITGATWE</sequence>
<gene>
    <name evidence="1" type="ORF">F5876DRAFT_73217</name>
</gene>
<protein>
    <submittedName>
        <fullName evidence="1">Uncharacterized protein</fullName>
    </submittedName>
</protein>
<comment type="caution">
    <text evidence="1">The sequence shown here is derived from an EMBL/GenBank/DDBJ whole genome shotgun (WGS) entry which is preliminary data.</text>
</comment>
<name>A0ACC1UC25_9AGAR</name>
<organism evidence="1 2">
    <name type="scientific">Lentinula aff. lateritia</name>
    <dbReference type="NCBI Taxonomy" id="2804960"/>
    <lineage>
        <taxon>Eukaryota</taxon>
        <taxon>Fungi</taxon>
        <taxon>Dikarya</taxon>
        <taxon>Basidiomycota</taxon>
        <taxon>Agaricomycotina</taxon>
        <taxon>Agaricomycetes</taxon>
        <taxon>Agaricomycetidae</taxon>
        <taxon>Agaricales</taxon>
        <taxon>Marasmiineae</taxon>
        <taxon>Omphalotaceae</taxon>
        <taxon>Lentinula</taxon>
    </lineage>
</organism>
<proteinExistence type="predicted"/>